<accession>A0A4R7JD60</accession>
<gene>
    <name evidence="1" type="ORF">CLV29_2085</name>
</gene>
<evidence type="ECO:0000313" key="2">
    <source>
        <dbReference type="Proteomes" id="UP000295371"/>
    </source>
</evidence>
<dbReference type="InterPro" id="IPR036188">
    <property type="entry name" value="FAD/NAD-bd_sf"/>
</dbReference>
<dbReference type="Proteomes" id="UP000295371">
    <property type="component" value="Unassembled WGS sequence"/>
</dbReference>
<keyword evidence="2" id="KW-1185">Reference proteome</keyword>
<dbReference type="PANTHER" id="PTHR39757">
    <property type="match status" value="1"/>
</dbReference>
<dbReference type="AlphaFoldDB" id="A0A4R7JD60"/>
<protein>
    <submittedName>
        <fullName evidence="1">Lycopene beta-cyclase</fullName>
    </submittedName>
</protein>
<comment type="caution">
    <text evidence="1">The sequence shown here is derived from an EMBL/GenBank/DDBJ whole genome shotgun (WGS) entry which is preliminary data.</text>
</comment>
<organism evidence="1 2">
    <name type="scientific">Naumannella halotolerans</name>
    <dbReference type="NCBI Taxonomy" id="993414"/>
    <lineage>
        <taxon>Bacteria</taxon>
        <taxon>Bacillati</taxon>
        <taxon>Actinomycetota</taxon>
        <taxon>Actinomycetes</taxon>
        <taxon>Propionibacteriales</taxon>
        <taxon>Propionibacteriaceae</taxon>
        <taxon>Naumannella</taxon>
    </lineage>
</organism>
<dbReference type="PANTHER" id="PTHR39757:SF5">
    <property type="entry name" value="OS02G0190600 PROTEIN"/>
    <property type="match status" value="1"/>
</dbReference>
<dbReference type="EMBL" id="SOAW01000001">
    <property type="protein sequence ID" value="TDT34419.1"/>
    <property type="molecule type" value="Genomic_DNA"/>
</dbReference>
<evidence type="ECO:0000313" key="1">
    <source>
        <dbReference type="EMBL" id="TDT34419.1"/>
    </source>
</evidence>
<name>A0A4R7JD60_9ACTN</name>
<dbReference type="SUPFAM" id="SSF51905">
    <property type="entry name" value="FAD/NAD(P)-binding domain"/>
    <property type="match status" value="1"/>
</dbReference>
<sequence length="366" mass="39378">MAVVGLGPAGRALAHRLLQAGAEVLVIDPCPERVWRQTLSGWRHQLPGWLDDQVVASTARPVLRTRGTQEIDDPYLVLDNTALHTRLSLAGARVEETRVGPDGFAALTSRAHWVIDARGATPAGRRRRVPMQTAHGVVVPTRAAAGVLAGAEAVLMDWTPFDGSSRWQEPASFLYAVEVAPGRELLEETCLAGEPPLPPAELQRRLHRRLQRYGVPPDAIEGPGATIERVRIPMLPSAADPLPDRVIRFGAAGGQLNPITGYSALASLRDTDTWVNALTRGDPGRLPQRPDPLARTALGAFLQLSPAATVELFDAFARLPTEQQRVVFDGRGAGFPAALFAQWQAMPPAGRLALIAATARSLLTAR</sequence>
<dbReference type="Gene3D" id="3.40.50.720">
    <property type="entry name" value="NAD(P)-binding Rossmann-like Domain"/>
    <property type="match status" value="1"/>
</dbReference>
<proteinExistence type="predicted"/>
<dbReference type="Pfam" id="PF05834">
    <property type="entry name" value="Lycopene_cycl"/>
    <property type="match status" value="1"/>
</dbReference>
<reference evidence="1 2" key="1">
    <citation type="submission" date="2019-03" db="EMBL/GenBank/DDBJ databases">
        <title>Genomic Encyclopedia of Archaeal and Bacterial Type Strains, Phase II (KMG-II): from individual species to whole genera.</title>
        <authorList>
            <person name="Goeker M."/>
        </authorList>
    </citation>
    <scope>NUCLEOTIDE SEQUENCE [LARGE SCALE GENOMIC DNA]</scope>
    <source>
        <strain evidence="1 2">DSM 24323</strain>
    </source>
</reference>